<dbReference type="EMBL" id="CP073078">
    <property type="protein sequence ID" value="QUD90152.1"/>
    <property type="molecule type" value="Genomic_DNA"/>
</dbReference>
<dbReference type="AlphaFoldDB" id="A0A975IWJ6"/>
<evidence type="ECO:0000313" key="3">
    <source>
        <dbReference type="EMBL" id="QUD90152.1"/>
    </source>
</evidence>
<dbReference type="KEGG" id="caul:KCG34_09930"/>
<dbReference type="InterPro" id="IPR011006">
    <property type="entry name" value="CheY-like_superfamily"/>
</dbReference>
<organism evidence="3 4">
    <name type="scientific">Phenylobacterium montanum</name>
    <dbReference type="NCBI Taxonomy" id="2823693"/>
    <lineage>
        <taxon>Bacteria</taxon>
        <taxon>Pseudomonadati</taxon>
        <taxon>Pseudomonadota</taxon>
        <taxon>Alphaproteobacteria</taxon>
        <taxon>Caulobacterales</taxon>
        <taxon>Caulobacteraceae</taxon>
        <taxon>Phenylobacterium</taxon>
    </lineage>
</organism>
<sequence length="124" mass="13067">MPSRLNGLRLLVVEDEALIALTLEDMLDGFGCVVAGVAGTLKRAVALADELAIDGAVLDVNLGGERVYPAAERLKARGVPFVFCTGYGRAGLDQAFAHVPTLDKPYQEEALRGLLLSGLFGQAP</sequence>
<keyword evidence="1" id="KW-0597">Phosphoprotein</keyword>
<dbReference type="SMART" id="SM00448">
    <property type="entry name" value="REC"/>
    <property type="match status" value="1"/>
</dbReference>
<feature type="domain" description="Response regulatory" evidence="2">
    <location>
        <begin position="9"/>
        <end position="119"/>
    </location>
</feature>
<dbReference type="InterPro" id="IPR001789">
    <property type="entry name" value="Sig_transdc_resp-reg_receiver"/>
</dbReference>
<dbReference type="Proteomes" id="UP000676409">
    <property type="component" value="Chromosome"/>
</dbReference>
<dbReference type="GO" id="GO:0000160">
    <property type="term" value="P:phosphorelay signal transduction system"/>
    <property type="evidence" value="ECO:0007669"/>
    <property type="project" value="InterPro"/>
</dbReference>
<keyword evidence="4" id="KW-1185">Reference proteome</keyword>
<accession>A0A975IWJ6</accession>
<dbReference type="PROSITE" id="PS50110">
    <property type="entry name" value="RESPONSE_REGULATORY"/>
    <property type="match status" value="1"/>
</dbReference>
<feature type="modified residue" description="4-aspartylphosphate" evidence="1">
    <location>
        <position position="59"/>
    </location>
</feature>
<proteinExistence type="predicted"/>
<gene>
    <name evidence="3" type="ORF">KCG34_09930</name>
</gene>
<dbReference type="Pfam" id="PF00072">
    <property type="entry name" value="Response_reg"/>
    <property type="match status" value="1"/>
</dbReference>
<dbReference type="Gene3D" id="3.40.50.2300">
    <property type="match status" value="1"/>
</dbReference>
<dbReference type="SUPFAM" id="SSF52172">
    <property type="entry name" value="CheY-like"/>
    <property type="match status" value="1"/>
</dbReference>
<reference evidence="3" key="1">
    <citation type="submission" date="2021-04" db="EMBL/GenBank/DDBJ databases">
        <title>The complete genome sequence of Caulobacter sp. S6.</title>
        <authorList>
            <person name="Tang Y."/>
            <person name="Ouyang W."/>
            <person name="Liu Q."/>
            <person name="Huang B."/>
            <person name="Guo Z."/>
            <person name="Lei P."/>
        </authorList>
    </citation>
    <scope>NUCLEOTIDE SEQUENCE</scope>
    <source>
        <strain evidence="3">S6</strain>
    </source>
</reference>
<name>A0A975IWJ6_9CAUL</name>
<dbReference type="RefSeq" id="WP_211940203.1">
    <property type="nucleotide sequence ID" value="NZ_CP073078.1"/>
</dbReference>
<protein>
    <submittedName>
        <fullName evidence="3">Response regulator</fullName>
    </submittedName>
</protein>
<evidence type="ECO:0000313" key="4">
    <source>
        <dbReference type="Proteomes" id="UP000676409"/>
    </source>
</evidence>
<evidence type="ECO:0000259" key="2">
    <source>
        <dbReference type="PROSITE" id="PS50110"/>
    </source>
</evidence>
<evidence type="ECO:0000256" key="1">
    <source>
        <dbReference type="PROSITE-ProRule" id="PRU00169"/>
    </source>
</evidence>